<evidence type="ECO:0000256" key="5">
    <source>
        <dbReference type="SAM" id="MobiDB-lite"/>
    </source>
</evidence>
<name>A0A914WTY1_9BILA</name>
<comment type="subcellular location">
    <subcellularLocation>
        <location evidence="1">Cytoplasm</location>
    </subcellularLocation>
</comment>
<organism evidence="7 8">
    <name type="scientific">Plectus sambesii</name>
    <dbReference type="NCBI Taxonomy" id="2011161"/>
    <lineage>
        <taxon>Eukaryota</taxon>
        <taxon>Metazoa</taxon>
        <taxon>Ecdysozoa</taxon>
        <taxon>Nematoda</taxon>
        <taxon>Chromadorea</taxon>
        <taxon>Plectida</taxon>
        <taxon>Plectina</taxon>
        <taxon>Plectoidea</taxon>
        <taxon>Plectidae</taxon>
        <taxon>Plectus</taxon>
    </lineage>
</organism>
<evidence type="ECO:0000313" key="8">
    <source>
        <dbReference type="WBParaSite" id="PSAMB.scaffold4845size13361.g25315.t1"/>
    </source>
</evidence>
<dbReference type="GO" id="GO:0031087">
    <property type="term" value="P:deadenylation-independent decapping of nuclear-transcribed mRNA"/>
    <property type="evidence" value="ECO:0007669"/>
    <property type="project" value="InterPro"/>
</dbReference>
<dbReference type="Pfam" id="PF21289">
    <property type="entry name" value="EDC4_C"/>
    <property type="match status" value="1"/>
</dbReference>
<dbReference type="GO" id="GO:0000932">
    <property type="term" value="C:P-body"/>
    <property type="evidence" value="ECO:0007669"/>
    <property type="project" value="TreeGrafter"/>
</dbReference>
<dbReference type="InterPro" id="IPR044938">
    <property type="entry name" value="EDC4_C_sf"/>
</dbReference>
<dbReference type="AlphaFoldDB" id="A0A914WTY1"/>
<keyword evidence="3" id="KW-0853">WD repeat</keyword>
<keyword evidence="7" id="KW-1185">Reference proteome</keyword>
<feature type="region of interest" description="Disordered" evidence="5">
    <location>
        <begin position="1"/>
        <end position="42"/>
    </location>
</feature>
<accession>A0A914WTY1</accession>
<evidence type="ECO:0000256" key="1">
    <source>
        <dbReference type="ARBA" id="ARBA00004496"/>
    </source>
</evidence>
<dbReference type="Gene3D" id="6.10.140.270">
    <property type="match status" value="1"/>
</dbReference>
<feature type="compositionally biased region" description="Acidic residues" evidence="5">
    <location>
        <begin position="12"/>
        <end position="33"/>
    </location>
</feature>
<evidence type="ECO:0000313" key="7">
    <source>
        <dbReference type="Proteomes" id="UP000887566"/>
    </source>
</evidence>
<sequence length="531" mass="59675">EVRSILEHAPDVVDDDHDGDDEDEEDVEDEEVEDEHRPDTPVAHTLAAEDDEGNWAPNVMDAVDATNPHAIEQLANAVNKMSMELERLASHSDRQHTELERFRASDEHLLQRFLEAQKRTMEEYWQHFRPTHDATHERDQILADAVRRLEPSLKAELSHCVISTLASTKDAIESDLSEKVALSDTLLRDSMTKLAKSKTVAESFGKSVAESVSQQVAVAYNDAVRTVVVPSFDALTRSLFEQLNETFRKGVKEYVDQLERQTRTVRETNDEWKSQVMNHLTNVTDQMRAMLERHINSLTASLQSHMDKQIQGVAKRLQDSVVESVRTLVREETNRAVSENQQSLNESLARIYRSQAGTPVSTVGGDRQSVYKELLQRLQARDFNGAFEQALSMCDLSLLLFVCTKVDPKQLFAREPCPLKQPIVLSLLQQLTADLSTQTELKLKYVEEALMSIDVKNPEVIPHLQSVLTQANDSIQTDHDDNSALAFGIVIGRQLVPLEPCVHPSSSSSPAVSVRHHHSGADWFARVIASA</sequence>
<feature type="domain" description="Enhancer of mRNA-decapping protein 4 C-terminal" evidence="6">
    <location>
        <begin position="376"/>
        <end position="477"/>
    </location>
</feature>
<dbReference type="Gene3D" id="1.10.220.100">
    <property type="entry name" value="conserved c-terminal region of ge- 1"/>
    <property type="match status" value="1"/>
</dbReference>
<dbReference type="PANTHER" id="PTHR15598:SF5">
    <property type="entry name" value="ENHANCER OF MRNA-DECAPPING PROTEIN 4"/>
    <property type="match status" value="1"/>
</dbReference>
<reference evidence="8" key="1">
    <citation type="submission" date="2022-11" db="UniProtKB">
        <authorList>
            <consortium name="WormBaseParasite"/>
        </authorList>
    </citation>
    <scope>IDENTIFICATION</scope>
</reference>
<evidence type="ECO:0000256" key="2">
    <source>
        <dbReference type="ARBA" id="ARBA00022490"/>
    </source>
</evidence>
<dbReference type="Proteomes" id="UP000887566">
    <property type="component" value="Unplaced"/>
</dbReference>
<evidence type="ECO:0000259" key="6">
    <source>
        <dbReference type="Pfam" id="PF21289"/>
    </source>
</evidence>
<dbReference type="PANTHER" id="PTHR15598">
    <property type="entry name" value="ENHANCER OF MRNA-DECAPPING PROTEIN 4"/>
    <property type="match status" value="1"/>
</dbReference>
<dbReference type="InterPro" id="IPR045152">
    <property type="entry name" value="EDC4-like"/>
</dbReference>
<proteinExistence type="predicted"/>
<feature type="compositionally biased region" description="Basic and acidic residues" evidence="5">
    <location>
        <begin position="1"/>
        <end position="11"/>
    </location>
</feature>
<dbReference type="WBParaSite" id="PSAMB.scaffold4845size13361.g25315.t1">
    <property type="protein sequence ID" value="PSAMB.scaffold4845size13361.g25315.t1"/>
    <property type="gene ID" value="PSAMB.scaffold4845size13361.g25315"/>
</dbReference>
<dbReference type="InterPro" id="IPR049404">
    <property type="entry name" value="EDC4_C"/>
</dbReference>
<evidence type="ECO:0000256" key="3">
    <source>
        <dbReference type="ARBA" id="ARBA00022574"/>
    </source>
</evidence>
<evidence type="ECO:0000256" key="4">
    <source>
        <dbReference type="ARBA" id="ARBA00022737"/>
    </source>
</evidence>
<protein>
    <recommendedName>
        <fullName evidence="6">Enhancer of mRNA-decapping protein 4 C-terminal domain-containing protein</fullName>
    </recommendedName>
</protein>
<keyword evidence="2" id="KW-0963">Cytoplasm</keyword>
<keyword evidence="4" id="KW-0677">Repeat</keyword>